<proteinExistence type="predicted"/>
<dbReference type="InterPro" id="IPR025506">
    <property type="entry name" value="Abi_alpha"/>
</dbReference>
<organism evidence="1 2">
    <name type="scientific">Marinirhabdus gelatinilytica</name>
    <dbReference type="NCBI Taxonomy" id="1703343"/>
    <lineage>
        <taxon>Bacteria</taxon>
        <taxon>Pseudomonadati</taxon>
        <taxon>Bacteroidota</taxon>
        <taxon>Flavobacteriia</taxon>
        <taxon>Flavobacteriales</taxon>
        <taxon>Flavobacteriaceae</taxon>
    </lineage>
</organism>
<gene>
    <name evidence="1" type="ORF">C8D94_1123</name>
</gene>
<dbReference type="EMBL" id="QRAO01000012">
    <property type="protein sequence ID" value="RDK82783.1"/>
    <property type="molecule type" value="Genomic_DNA"/>
</dbReference>
<dbReference type="Pfam" id="PF14337">
    <property type="entry name" value="Abi_alpha"/>
    <property type="match status" value="1"/>
</dbReference>
<dbReference type="Proteomes" id="UP000255317">
    <property type="component" value="Unassembled WGS sequence"/>
</dbReference>
<comment type="caution">
    <text evidence="1">The sequence shown here is derived from an EMBL/GenBank/DDBJ whole genome shotgun (WGS) entry which is preliminary data.</text>
</comment>
<protein>
    <submittedName>
        <fullName evidence="1">Uncharacterized protein DUF4393</fullName>
    </submittedName>
</protein>
<dbReference type="Gene3D" id="3.30.110.190">
    <property type="match status" value="1"/>
</dbReference>
<name>A0A370Q348_9FLAO</name>
<keyword evidence="2" id="KW-1185">Reference proteome</keyword>
<evidence type="ECO:0000313" key="1">
    <source>
        <dbReference type="EMBL" id="RDK82783.1"/>
    </source>
</evidence>
<evidence type="ECO:0000313" key="2">
    <source>
        <dbReference type="Proteomes" id="UP000255317"/>
    </source>
</evidence>
<dbReference type="OrthoDB" id="1347735at2"/>
<dbReference type="AlphaFoldDB" id="A0A370Q348"/>
<accession>A0A370Q348</accession>
<dbReference type="RefSeq" id="WP_115124784.1">
    <property type="nucleotide sequence ID" value="NZ_QRAO01000012.1"/>
</dbReference>
<sequence>MEEQENKETNVKSTIDAVTGLVKAVPVYQDTIQPAAKEIGESLKIVSKTINMALAPIKALVWGYEKIEDFITTKVSEKLENVPKEKIITPATEIAGPTIEALKYSGHNTELRELYANLLASAMNKDSAHKAHPGYVEIIKNMTSDEALLLQIFKPNTIFPLVDLKSRDDGGFYMEYVHFSDLKTKVNLARPDLLPTYIDNLCRLVILEIPHQVTFQDKSFYEKLEENLELNSHKLRIEESDKKFEFDRKILRLTTFGKQFVENVVNIE</sequence>
<reference evidence="1 2" key="1">
    <citation type="submission" date="2018-07" db="EMBL/GenBank/DDBJ databases">
        <title>Genomic Encyclopedia of Type Strains, Phase IV (KMG-IV): sequencing the most valuable type-strain genomes for metagenomic binning, comparative biology and taxonomic classification.</title>
        <authorList>
            <person name="Goeker M."/>
        </authorList>
    </citation>
    <scope>NUCLEOTIDE SEQUENCE [LARGE SCALE GENOMIC DNA]</scope>
    <source>
        <strain evidence="1 2">DSM 101478</strain>
    </source>
</reference>